<reference evidence="2" key="1">
    <citation type="submission" date="2022-04" db="EMBL/GenBank/DDBJ databases">
        <title>Human microbiome associated bacterial genomes.</title>
        <authorList>
            <person name="Sandstrom S."/>
            <person name="Salamzade R."/>
            <person name="Kalan L.R."/>
        </authorList>
    </citation>
    <scope>NUCLEOTIDE SEQUENCE</scope>
    <source>
        <strain evidence="2">P3-SID1762</strain>
    </source>
</reference>
<dbReference type="SUPFAM" id="SSF53474">
    <property type="entry name" value="alpha/beta-Hydrolases"/>
    <property type="match status" value="1"/>
</dbReference>
<dbReference type="PANTHER" id="PTHR43798:SF5">
    <property type="entry name" value="MONOACYLGLYCEROL LIPASE ABHD6"/>
    <property type="match status" value="1"/>
</dbReference>
<feature type="domain" description="AB hydrolase-1" evidence="1">
    <location>
        <begin position="53"/>
        <end position="280"/>
    </location>
</feature>
<dbReference type="RefSeq" id="WP_246830953.1">
    <property type="nucleotide sequence ID" value="NZ_JAFFGT010000011.1"/>
</dbReference>
<keyword evidence="2" id="KW-0378">Hydrolase</keyword>
<dbReference type="Pfam" id="PF12697">
    <property type="entry name" value="Abhydrolase_6"/>
    <property type="match status" value="1"/>
</dbReference>
<dbReference type="GO" id="GO:0016020">
    <property type="term" value="C:membrane"/>
    <property type="evidence" value="ECO:0007669"/>
    <property type="project" value="TreeGrafter"/>
</dbReference>
<accession>A0AAW5Q5X6</accession>
<dbReference type="EMBL" id="JALXTC010000029">
    <property type="protein sequence ID" value="MCT2117674.1"/>
    <property type="molecule type" value="Genomic_DNA"/>
</dbReference>
<name>A0AAW5Q5X6_9ACTN</name>
<gene>
    <name evidence="2" type="ORF">M3D93_07875</name>
</gene>
<dbReference type="InterPro" id="IPR050266">
    <property type="entry name" value="AB_hydrolase_sf"/>
</dbReference>
<proteinExistence type="predicted"/>
<dbReference type="GO" id="GO:0046464">
    <property type="term" value="P:acylglycerol catabolic process"/>
    <property type="evidence" value="ECO:0007669"/>
    <property type="project" value="TreeGrafter"/>
</dbReference>
<sequence>MPRRPIGSLPRAAARAPRMVPDLSRLPPGRIVSLSDGVTTRVHDTGEEHLTPVILLHGMAATGMLNWYQTFERLRGEHRLITFDQRWHGHGFHGEFTFEALADDVLRVADHLQLPAPVLGGYSMGGIVSQLAARRDPSRLGGLVLAATGTGARRNALERMSLSGLTRSAPLLNAVPEEVGEAVEEEVDDEALRPHAWALRELSSVSFATHRNVIAQVAGFNSTSWLHELTLPVAVVKTTRDLAFPQWVQDEMADLLPHSAVFPVHAGHAACATHPGEFARRMRTAIGWVVSNLR</sequence>
<dbReference type="PANTHER" id="PTHR43798">
    <property type="entry name" value="MONOACYLGLYCEROL LIPASE"/>
    <property type="match status" value="1"/>
</dbReference>
<dbReference type="InterPro" id="IPR029058">
    <property type="entry name" value="AB_hydrolase_fold"/>
</dbReference>
<dbReference type="InterPro" id="IPR000073">
    <property type="entry name" value="AB_hydrolase_1"/>
</dbReference>
<dbReference type="Proteomes" id="UP001206890">
    <property type="component" value="Unassembled WGS sequence"/>
</dbReference>
<dbReference type="GO" id="GO:0047372">
    <property type="term" value="F:monoacylglycerol lipase activity"/>
    <property type="evidence" value="ECO:0007669"/>
    <property type="project" value="TreeGrafter"/>
</dbReference>
<organism evidence="2 3">
    <name type="scientific">Dietzia cinnamea</name>
    <dbReference type="NCBI Taxonomy" id="321318"/>
    <lineage>
        <taxon>Bacteria</taxon>
        <taxon>Bacillati</taxon>
        <taxon>Actinomycetota</taxon>
        <taxon>Actinomycetes</taxon>
        <taxon>Mycobacteriales</taxon>
        <taxon>Dietziaceae</taxon>
        <taxon>Dietzia</taxon>
    </lineage>
</organism>
<dbReference type="AlphaFoldDB" id="A0AAW5Q5X6"/>
<dbReference type="Gene3D" id="3.40.50.1820">
    <property type="entry name" value="alpha/beta hydrolase"/>
    <property type="match status" value="1"/>
</dbReference>
<comment type="caution">
    <text evidence="2">The sequence shown here is derived from an EMBL/GenBank/DDBJ whole genome shotgun (WGS) entry which is preliminary data.</text>
</comment>
<evidence type="ECO:0000313" key="2">
    <source>
        <dbReference type="EMBL" id="MCT2117674.1"/>
    </source>
</evidence>
<protein>
    <submittedName>
        <fullName evidence="2">Alpha/beta hydrolase</fullName>
    </submittedName>
</protein>
<evidence type="ECO:0000259" key="1">
    <source>
        <dbReference type="Pfam" id="PF12697"/>
    </source>
</evidence>
<evidence type="ECO:0000313" key="3">
    <source>
        <dbReference type="Proteomes" id="UP001206890"/>
    </source>
</evidence>